<evidence type="ECO:0000256" key="1">
    <source>
        <dbReference type="ARBA" id="ARBA00001946"/>
    </source>
</evidence>
<dbReference type="AlphaFoldDB" id="U3AZQ9"/>
<feature type="transmembrane region" description="Helical" evidence="4">
    <location>
        <begin position="84"/>
        <end position="105"/>
    </location>
</feature>
<sequence length="281" mass="31709">MNSLFIGLSVLLPATLFICFDVINITDFILESVAFVLLCGIFVYGHRTLDITVNIGLIALIICEFFECLEAIGEFQWFFQNNVIFDIVICDLLSIVGLMLIAFGIHKMFRYQRRVAEMEPLTNLFNKRAIEGLSKKELDRSKRAKNSTSLILIDIDHFKLVNDTYGHQVGDEVLIGVAQHLSQLIRRYDLLGRWGGDEFIILCPNTNKTEANEVMTRLHKPLSIATAQTTIDITFSIGSTTVDPKTNMNFNALFVQADKALYAVKKNGRNNLCHFDSLCSS</sequence>
<evidence type="ECO:0000256" key="4">
    <source>
        <dbReference type="SAM" id="Phobius"/>
    </source>
</evidence>
<dbReference type="EC" id="2.7.7.65" evidence="2"/>
<dbReference type="Pfam" id="PF00990">
    <property type="entry name" value="GGDEF"/>
    <property type="match status" value="1"/>
</dbReference>
<keyword evidence="4" id="KW-0812">Transmembrane</keyword>
<reference evidence="6 7" key="1">
    <citation type="submission" date="2013-09" db="EMBL/GenBank/DDBJ databases">
        <title>Whole genome shotgun sequence of Vibrio ezurae NBRC 102218.</title>
        <authorList>
            <person name="Yoshida I."/>
            <person name="Hosoyama A."/>
            <person name="Numata M."/>
            <person name="Hashimoto M."/>
            <person name="Hosoyama Y."/>
            <person name="Tsuchikane K."/>
            <person name="Noguchi M."/>
            <person name="Hirakata S."/>
            <person name="Ichikawa N."/>
            <person name="Ohji S."/>
            <person name="Yamazoe A."/>
            <person name="Fujita N."/>
        </authorList>
    </citation>
    <scope>NUCLEOTIDE SEQUENCE [LARGE SCALE GENOMIC DNA]</scope>
    <source>
        <strain evidence="6 7">NBRC 102218</strain>
    </source>
</reference>
<comment type="caution">
    <text evidence="6">The sequence shown here is derived from an EMBL/GenBank/DDBJ whole genome shotgun (WGS) entry which is preliminary data.</text>
</comment>
<keyword evidence="4" id="KW-0472">Membrane</keyword>
<evidence type="ECO:0000259" key="5">
    <source>
        <dbReference type="PROSITE" id="PS50887"/>
    </source>
</evidence>
<dbReference type="Proteomes" id="UP000016562">
    <property type="component" value="Unassembled WGS sequence"/>
</dbReference>
<dbReference type="PROSITE" id="PS50887">
    <property type="entry name" value="GGDEF"/>
    <property type="match status" value="1"/>
</dbReference>
<evidence type="ECO:0000256" key="3">
    <source>
        <dbReference type="ARBA" id="ARBA00034247"/>
    </source>
</evidence>
<dbReference type="InterPro" id="IPR000160">
    <property type="entry name" value="GGDEF_dom"/>
</dbReference>
<name>U3AZQ9_9VIBR</name>
<evidence type="ECO:0000313" key="7">
    <source>
        <dbReference type="Proteomes" id="UP000016562"/>
    </source>
</evidence>
<dbReference type="InterPro" id="IPR050469">
    <property type="entry name" value="Diguanylate_Cyclase"/>
</dbReference>
<feature type="domain" description="GGDEF" evidence="5">
    <location>
        <begin position="146"/>
        <end position="277"/>
    </location>
</feature>
<gene>
    <name evidence="6" type="ORF">VEZ01S_08_02510</name>
</gene>
<dbReference type="Gene3D" id="3.30.70.270">
    <property type="match status" value="1"/>
</dbReference>
<dbReference type="PANTHER" id="PTHR45138:SF9">
    <property type="entry name" value="DIGUANYLATE CYCLASE DGCM-RELATED"/>
    <property type="match status" value="1"/>
</dbReference>
<proteinExistence type="predicted"/>
<feature type="transmembrane region" description="Helical" evidence="4">
    <location>
        <begin position="57"/>
        <end position="78"/>
    </location>
</feature>
<organism evidence="6 7">
    <name type="scientific">Vibrio ezurae NBRC 102218</name>
    <dbReference type="NCBI Taxonomy" id="1219080"/>
    <lineage>
        <taxon>Bacteria</taxon>
        <taxon>Pseudomonadati</taxon>
        <taxon>Pseudomonadota</taxon>
        <taxon>Gammaproteobacteria</taxon>
        <taxon>Vibrionales</taxon>
        <taxon>Vibrionaceae</taxon>
        <taxon>Vibrio</taxon>
    </lineage>
</organism>
<dbReference type="GO" id="GO:0052621">
    <property type="term" value="F:diguanylate cyclase activity"/>
    <property type="evidence" value="ECO:0007669"/>
    <property type="project" value="UniProtKB-EC"/>
</dbReference>
<dbReference type="FunFam" id="3.30.70.270:FF:000001">
    <property type="entry name" value="Diguanylate cyclase domain protein"/>
    <property type="match status" value="1"/>
</dbReference>
<feature type="transmembrane region" description="Helical" evidence="4">
    <location>
        <begin position="29"/>
        <end position="45"/>
    </location>
</feature>
<dbReference type="EMBL" id="BATM01000008">
    <property type="protein sequence ID" value="GAD79215.1"/>
    <property type="molecule type" value="Genomic_DNA"/>
</dbReference>
<dbReference type="SMART" id="SM00267">
    <property type="entry name" value="GGDEF"/>
    <property type="match status" value="1"/>
</dbReference>
<dbReference type="InterPro" id="IPR043128">
    <property type="entry name" value="Rev_trsase/Diguanyl_cyclase"/>
</dbReference>
<protein>
    <recommendedName>
        <fullName evidence="2">diguanylate cyclase</fullName>
        <ecNumber evidence="2">2.7.7.65</ecNumber>
    </recommendedName>
</protein>
<dbReference type="RefSeq" id="WP_021712926.1">
    <property type="nucleotide sequence ID" value="NZ_BATM01000008.1"/>
</dbReference>
<dbReference type="OrthoDB" id="9812260at2"/>
<dbReference type="STRING" id="1219080.VEZ01S_08_02510"/>
<dbReference type="NCBIfam" id="TIGR00254">
    <property type="entry name" value="GGDEF"/>
    <property type="match status" value="1"/>
</dbReference>
<keyword evidence="7" id="KW-1185">Reference proteome</keyword>
<dbReference type="PANTHER" id="PTHR45138">
    <property type="entry name" value="REGULATORY COMPONENTS OF SENSORY TRANSDUCTION SYSTEM"/>
    <property type="match status" value="1"/>
</dbReference>
<dbReference type="eggNOG" id="COG3706">
    <property type="taxonomic scope" value="Bacteria"/>
</dbReference>
<dbReference type="CDD" id="cd01949">
    <property type="entry name" value="GGDEF"/>
    <property type="match status" value="1"/>
</dbReference>
<accession>U3AZQ9</accession>
<evidence type="ECO:0000313" key="6">
    <source>
        <dbReference type="EMBL" id="GAD79215.1"/>
    </source>
</evidence>
<evidence type="ECO:0000256" key="2">
    <source>
        <dbReference type="ARBA" id="ARBA00012528"/>
    </source>
</evidence>
<keyword evidence="4" id="KW-1133">Transmembrane helix</keyword>
<dbReference type="SUPFAM" id="SSF55073">
    <property type="entry name" value="Nucleotide cyclase"/>
    <property type="match status" value="1"/>
</dbReference>
<dbReference type="InterPro" id="IPR029787">
    <property type="entry name" value="Nucleotide_cyclase"/>
</dbReference>
<comment type="catalytic activity">
    <reaction evidence="3">
        <text>2 GTP = 3',3'-c-di-GMP + 2 diphosphate</text>
        <dbReference type="Rhea" id="RHEA:24898"/>
        <dbReference type="ChEBI" id="CHEBI:33019"/>
        <dbReference type="ChEBI" id="CHEBI:37565"/>
        <dbReference type="ChEBI" id="CHEBI:58805"/>
        <dbReference type="EC" id="2.7.7.65"/>
    </reaction>
</comment>
<comment type="cofactor">
    <cofactor evidence="1">
        <name>Mg(2+)</name>
        <dbReference type="ChEBI" id="CHEBI:18420"/>
    </cofactor>
</comment>